<reference evidence="1" key="2">
    <citation type="journal article" date="2021" name="PeerJ">
        <title>Extensive microbial diversity within the chicken gut microbiome revealed by metagenomics and culture.</title>
        <authorList>
            <person name="Gilroy R."/>
            <person name="Ravi A."/>
            <person name="Getino M."/>
            <person name="Pursley I."/>
            <person name="Horton D.L."/>
            <person name="Alikhan N.F."/>
            <person name="Baker D."/>
            <person name="Gharbi K."/>
            <person name="Hall N."/>
            <person name="Watson M."/>
            <person name="Adriaenssens E.M."/>
            <person name="Foster-Nyarko E."/>
            <person name="Jarju S."/>
            <person name="Secka A."/>
            <person name="Antonio M."/>
            <person name="Oren A."/>
            <person name="Chaudhuri R.R."/>
            <person name="La Ragione R."/>
            <person name="Hildebrand F."/>
            <person name="Pallen M.J."/>
        </authorList>
    </citation>
    <scope>NUCLEOTIDE SEQUENCE</scope>
    <source>
        <strain evidence="1">E3-2379</strain>
    </source>
</reference>
<evidence type="ECO:0000313" key="1">
    <source>
        <dbReference type="EMBL" id="MBO8462845.1"/>
    </source>
</evidence>
<reference evidence="1" key="1">
    <citation type="submission" date="2020-10" db="EMBL/GenBank/DDBJ databases">
        <authorList>
            <person name="Gilroy R."/>
        </authorList>
    </citation>
    <scope>NUCLEOTIDE SEQUENCE</scope>
    <source>
        <strain evidence="1">E3-2379</strain>
    </source>
</reference>
<comment type="caution">
    <text evidence="1">The sequence shown here is derived from an EMBL/GenBank/DDBJ whole genome shotgun (WGS) entry which is preliminary data.</text>
</comment>
<dbReference type="EMBL" id="JADIML010000081">
    <property type="protein sequence ID" value="MBO8462845.1"/>
    <property type="molecule type" value="Genomic_DNA"/>
</dbReference>
<sequence>MKKNKYRLILFGIICLLLISMNGLMIYSILELQNTVKKLDKSMGKTQIELESQISNLGDSFKKTLQEQNSYISSFEFIYGNLNAKTGKIGITVKVITKESQQNTRLFVTYEEAQGKSRTVATTRKSDNLFEAQLTIPYDKDYHIGVLIKENSITRQEYLDWIYNIGSQMQLQVTGAYLDGDYSYDKEDELSVSGTVHLDVYNPNDTNPIRGIEDNYIKEVNAYLYVDGMEQAVIPMEQDENTSGGNEYVCELDQKITFLEGQEFALAVEIEDNLGFHYKTYALQGSADPTGELNIDNYNYGYVEITP</sequence>
<protein>
    <submittedName>
        <fullName evidence="1">Uncharacterized protein</fullName>
    </submittedName>
</protein>
<evidence type="ECO:0000313" key="2">
    <source>
        <dbReference type="Proteomes" id="UP000823618"/>
    </source>
</evidence>
<organism evidence="1 2">
    <name type="scientific">Candidatus Scybalomonas excrementavium</name>
    <dbReference type="NCBI Taxonomy" id="2840943"/>
    <lineage>
        <taxon>Bacteria</taxon>
        <taxon>Bacillati</taxon>
        <taxon>Bacillota</taxon>
        <taxon>Clostridia</taxon>
        <taxon>Lachnospirales</taxon>
        <taxon>Lachnospiraceae</taxon>
        <taxon>Lachnospiraceae incertae sedis</taxon>
        <taxon>Candidatus Scybalomonas</taxon>
    </lineage>
</organism>
<name>A0A9D9N7B8_9FIRM</name>
<gene>
    <name evidence="1" type="ORF">IAC13_02810</name>
</gene>
<proteinExistence type="predicted"/>
<dbReference type="AlphaFoldDB" id="A0A9D9N7B8"/>
<accession>A0A9D9N7B8</accession>
<dbReference type="Proteomes" id="UP000823618">
    <property type="component" value="Unassembled WGS sequence"/>
</dbReference>